<gene>
    <name evidence="2" type="ORF">SAMN04487968_1245</name>
</gene>
<proteinExistence type="predicted"/>
<dbReference type="CDD" id="cd01836">
    <property type="entry name" value="FeeA_FeeB_like"/>
    <property type="match status" value="1"/>
</dbReference>
<reference evidence="2 3" key="1">
    <citation type="submission" date="2016-10" db="EMBL/GenBank/DDBJ databases">
        <authorList>
            <person name="de Groot N.N."/>
        </authorList>
    </citation>
    <scope>NUCLEOTIDE SEQUENCE [LARGE SCALE GENOMIC DNA]</scope>
    <source>
        <strain evidence="2 3">CGMCC 1.7056</strain>
    </source>
</reference>
<dbReference type="Proteomes" id="UP000198832">
    <property type="component" value="Unassembled WGS sequence"/>
</dbReference>
<keyword evidence="3" id="KW-1185">Reference proteome</keyword>
<dbReference type="STRING" id="574651.SAMN04487968_1245"/>
<dbReference type="Pfam" id="PF13472">
    <property type="entry name" value="Lipase_GDSL_2"/>
    <property type="match status" value="1"/>
</dbReference>
<dbReference type="PANTHER" id="PTHR30383">
    <property type="entry name" value="THIOESTERASE 1/PROTEASE 1/LYSOPHOSPHOLIPASE L1"/>
    <property type="match status" value="1"/>
</dbReference>
<feature type="domain" description="SGNH hydrolase-type esterase" evidence="1">
    <location>
        <begin position="70"/>
        <end position="247"/>
    </location>
</feature>
<dbReference type="EMBL" id="FOLB01000024">
    <property type="protein sequence ID" value="SFD03230.1"/>
    <property type="molecule type" value="Genomic_DNA"/>
</dbReference>
<dbReference type="InterPro" id="IPR036514">
    <property type="entry name" value="SGNH_hydro_sf"/>
</dbReference>
<evidence type="ECO:0000313" key="3">
    <source>
        <dbReference type="Proteomes" id="UP000198832"/>
    </source>
</evidence>
<sequence>MRSRRRDLPTKAVAVAAGGLGASLLGLLAVMAAEAKFAHAAVHAVELKPPPDATGWYGHHRPGAPIRVALLGDSSAAGYGLEEVEETPGALLASGISEQTGRPVHLDEIAVVGALSADLDLQVDQAILLRADAAVILIGANDVVRLKRPRTSVSHLAHAVRRLQEAGIQVVVGTCPDLGTVQPILPPLRQMARAWSRRVAAEQTVRTIQAGGRTLSLADILGAEFRAQPGFFFGPDKFHPSAAGYAALAGVLVPSTLAALGLVGDEATDVEIVRGRVVLPIAAAALRAVNRPGTELGATAVPEEARRFGIRGLWVTLRRRRRRALHREAPELDETAN</sequence>
<dbReference type="GO" id="GO:0004622">
    <property type="term" value="F:phosphatidylcholine lysophospholipase activity"/>
    <property type="evidence" value="ECO:0007669"/>
    <property type="project" value="TreeGrafter"/>
</dbReference>
<organism evidence="2 3">
    <name type="scientific">Nocardioides terrae</name>
    <dbReference type="NCBI Taxonomy" id="574651"/>
    <lineage>
        <taxon>Bacteria</taxon>
        <taxon>Bacillati</taxon>
        <taxon>Actinomycetota</taxon>
        <taxon>Actinomycetes</taxon>
        <taxon>Propionibacteriales</taxon>
        <taxon>Nocardioidaceae</taxon>
        <taxon>Nocardioides</taxon>
    </lineage>
</organism>
<evidence type="ECO:0000313" key="2">
    <source>
        <dbReference type="EMBL" id="SFD03230.1"/>
    </source>
</evidence>
<protein>
    <submittedName>
        <fullName evidence="2">Lysophospholipase L1</fullName>
    </submittedName>
</protein>
<dbReference type="SUPFAM" id="SSF52266">
    <property type="entry name" value="SGNH hydrolase"/>
    <property type="match status" value="1"/>
</dbReference>
<dbReference type="InterPro" id="IPR013830">
    <property type="entry name" value="SGNH_hydro"/>
</dbReference>
<dbReference type="AlphaFoldDB" id="A0A1I1PB82"/>
<accession>A0A1I1PB82</accession>
<dbReference type="RefSeq" id="WP_245750424.1">
    <property type="nucleotide sequence ID" value="NZ_FOLB01000024.1"/>
</dbReference>
<dbReference type="PANTHER" id="PTHR30383:SF5">
    <property type="entry name" value="SGNH HYDROLASE-TYPE ESTERASE DOMAIN-CONTAINING PROTEIN"/>
    <property type="match status" value="1"/>
</dbReference>
<dbReference type="Gene3D" id="3.40.50.1110">
    <property type="entry name" value="SGNH hydrolase"/>
    <property type="match status" value="1"/>
</dbReference>
<dbReference type="InterPro" id="IPR051532">
    <property type="entry name" value="Ester_Hydrolysis_Enzymes"/>
</dbReference>
<dbReference type="PROSITE" id="PS51318">
    <property type="entry name" value="TAT"/>
    <property type="match status" value="1"/>
</dbReference>
<evidence type="ECO:0000259" key="1">
    <source>
        <dbReference type="Pfam" id="PF13472"/>
    </source>
</evidence>
<name>A0A1I1PB82_9ACTN</name>
<dbReference type="InterPro" id="IPR006311">
    <property type="entry name" value="TAT_signal"/>
</dbReference>